<accession>A0ABY5VK48</accession>
<dbReference type="Proteomes" id="UP001060164">
    <property type="component" value="Chromosome"/>
</dbReference>
<gene>
    <name evidence="1" type="ORF">NQ502_05140</name>
</gene>
<keyword evidence="2" id="KW-1185">Reference proteome</keyword>
<evidence type="ECO:0000313" key="2">
    <source>
        <dbReference type="Proteomes" id="UP001060164"/>
    </source>
</evidence>
<dbReference type="RefSeq" id="WP_028529136.1">
    <property type="nucleotide sequence ID" value="NZ_CABLBR010000019.1"/>
</dbReference>
<organism evidence="1 2">
    <name type="scientific">Ruminococcus gauvreauii</name>
    <dbReference type="NCBI Taxonomy" id="438033"/>
    <lineage>
        <taxon>Bacteria</taxon>
        <taxon>Bacillati</taxon>
        <taxon>Bacillota</taxon>
        <taxon>Clostridia</taxon>
        <taxon>Eubacteriales</taxon>
        <taxon>Oscillospiraceae</taxon>
        <taxon>Ruminococcus</taxon>
    </lineage>
</organism>
<protein>
    <submittedName>
        <fullName evidence="1">Uncharacterized protein</fullName>
    </submittedName>
</protein>
<dbReference type="EMBL" id="CP102290">
    <property type="protein sequence ID" value="UWP60428.1"/>
    <property type="molecule type" value="Genomic_DNA"/>
</dbReference>
<proteinExistence type="predicted"/>
<reference evidence="1" key="1">
    <citation type="journal article" date="2022" name="Cell">
        <title>Design, construction, and in vivo augmentation of a complex gut microbiome.</title>
        <authorList>
            <person name="Cheng A.G."/>
            <person name="Ho P.Y."/>
            <person name="Aranda-Diaz A."/>
            <person name="Jain S."/>
            <person name="Yu F.B."/>
            <person name="Meng X."/>
            <person name="Wang M."/>
            <person name="Iakiviak M."/>
            <person name="Nagashima K."/>
            <person name="Zhao A."/>
            <person name="Murugkar P."/>
            <person name="Patil A."/>
            <person name="Atabakhsh K."/>
            <person name="Weakley A."/>
            <person name="Yan J."/>
            <person name="Brumbaugh A.R."/>
            <person name="Higginbottom S."/>
            <person name="Dimas A."/>
            <person name="Shiver A.L."/>
            <person name="Deutschbauer A."/>
            <person name="Neff N."/>
            <person name="Sonnenburg J.L."/>
            <person name="Huang K.C."/>
            <person name="Fischbach M.A."/>
        </authorList>
    </citation>
    <scope>NUCLEOTIDE SEQUENCE</scope>
    <source>
        <strain evidence="1">DSM 19829</strain>
    </source>
</reference>
<sequence length="82" mass="9323">MEKPLGYILDAIENELEAKVFECIRNKGVPPSLMEYILTKVQCTVKDLKMAEYTEIIMREDAETGESVKMEEGESSECDTDL</sequence>
<name>A0ABY5VK48_9FIRM</name>
<evidence type="ECO:0000313" key="1">
    <source>
        <dbReference type="EMBL" id="UWP60428.1"/>
    </source>
</evidence>